<dbReference type="OrthoDB" id="8591320at2"/>
<proteinExistence type="inferred from homology"/>
<dbReference type="InterPro" id="IPR016379">
    <property type="entry name" value="T3SS_Ca_resp_chp_LcrH/SycD_sub"/>
</dbReference>
<dbReference type="EMBL" id="SMCR01000004">
    <property type="protein sequence ID" value="TCV96673.1"/>
    <property type="molecule type" value="Genomic_DNA"/>
</dbReference>
<accession>A0A4R3YZ52</accession>
<evidence type="ECO:0000256" key="1">
    <source>
        <dbReference type="ARBA" id="ARBA00010244"/>
    </source>
</evidence>
<dbReference type="InterPro" id="IPR019734">
    <property type="entry name" value="TPR_rpt"/>
</dbReference>
<dbReference type="Pfam" id="PF07720">
    <property type="entry name" value="TPR_3"/>
    <property type="match status" value="2"/>
</dbReference>
<organism evidence="4 5">
    <name type="scientific">Biostraticola tofi</name>
    <dbReference type="NCBI Taxonomy" id="466109"/>
    <lineage>
        <taxon>Bacteria</taxon>
        <taxon>Pseudomonadati</taxon>
        <taxon>Pseudomonadota</taxon>
        <taxon>Gammaproteobacteria</taxon>
        <taxon>Enterobacterales</taxon>
        <taxon>Bruguierivoracaceae</taxon>
        <taxon>Biostraticola</taxon>
    </lineage>
</organism>
<protein>
    <submittedName>
        <fullName evidence="4">Type III secretion system low calcium response chaperone LcrH/SycD</fullName>
    </submittedName>
</protein>
<dbReference type="InterPro" id="IPR005415">
    <property type="entry name" value="T3SS_Ca_resp_chp_LcrH/SycD"/>
</dbReference>
<name>A0A4R3YZ52_9GAMM</name>
<evidence type="ECO:0000256" key="3">
    <source>
        <dbReference type="PROSITE-ProRule" id="PRU00339"/>
    </source>
</evidence>
<keyword evidence="2" id="KW-0143">Chaperone</keyword>
<gene>
    <name evidence="4" type="ORF">EDC52_104113</name>
</gene>
<sequence length="162" mass="18559">MDTNYSNDPLAEMLWDAVNGGVTLKDVHAIPDNMMESLYSHAYDFYNKGQLDQAATFFRFLCIYDFYNPDYYMGLGAVYQLQKQYQKAIDIYAVSFALSKDNYYSVFFSGQCQLLIQKANKAKQCFEMVVNNCTDQTLIDRANVYLHTLNSPTASETSSEEV</sequence>
<feature type="repeat" description="TPR" evidence="3">
    <location>
        <begin position="69"/>
        <end position="102"/>
    </location>
</feature>
<evidence type="ECO:0000313" key="5">
    <source>
        <dbReference type="Proteomes" id="UP000295719"/>
    </source>
</evidence>
<keyword evidence="5" id="KW-1185">Reference proteome</keyword>
<evidence type="ECO:0000256" key="2">
    <source>
        <dbReference type="ARBA" id="ARBA00023186"/>
    </source>
</evidence>
<dbReference type="NCBIfam" id="NF011859">
    <property type="entry name" value="PRK15331.1"/>
    <property type="match status" value="1"/>
</dbReference>
<comment type="caution">
    <text evidence="4">The sequence shown here is derived from an EMBL/GenBank/DDBJ whole genome shotgun (WGS) entry which is preliminary data.</text>
</comment>
<dbReference type="PROSITE" id="PS50005">
    <property type="entry name" value="TPR"/>
    <property type="match status" value="1"/>
</dbReference>
<reference evidence="4 5" key="1">
    <citation type="submission" date="2019-03" db="EMBL/GenBank/DDBJ databases">
        <title>Genomic Encyclopedia of Type Strains, Phase IV (KMG-IV): sequencing the most valuable type-strain genomes for metagenomic binning, comparative biology and taxonomic classification.</title>
        <authorList>
            <person name="Goeker M."/>
        </authorList>
    </citation>
    <scope>NUCLEOTIDE SEQUENCE [LARGE SCALE GENOMIC DNA]</scope>
    <source>
        <strain evidence="4 5">DSM 19580</strain>
    </source>
</reference>
<dbReference type="Proteomes" id="UP000295719">
    <property type="component" value="Unassembled WGS sequence"/>
</dbReference>
<dbReference type="SUPFAM" id="SSF48452">
    <property type="entry name" value="TPR-like"/>
    <property type="match status" value="1"/>
</dbReference>
<keyword evidence="3" id="KW-0802">TPR repeat</keyword>
<dbReference type="Gene3D" id="1.25.40.10">
    <property type="entry name" value="Tetratricopeptide repeat domain"/>
    <property type="match status" value="1"/>
</dbReference>
<dbReference type="AlphaFoldDB" id="A0A4R3YZ52"/>
<dbReference type="PIRSF" id="PIRSF003165">
    <property type="entry name" value="Chaperone_SicA"/>
    <property type="match status" value="1"/>
</dbReference>
<dbReference type="PRINTS" id="PR01595">
    <property type="entry name" value="SYCDCHAPRONE"/>
</dbReference>
<dbReference type="NCBIfam" id="TIGR02552">
    <property type="entry name" value="LcrH_SycD"/>
    <property type="match status" value="1"/>
</dbReference>
<evidence type="ECO:0000313" key="4">
    <source>
        <dbReference type="EMBL" id="TCV96673.1"/>
    </source>
</evidence>
<dbReference type="RefSeq" id="WP_131865257.1">
    <property type="nucleotide sequence ID" value="NZ_SMCR01000004.1"/>
</dbReference>
<comment type="similarity">
    <text evidence="1">Belongs to the LcrH/SycD chaperone family.</text>
</comment>
<dbReference type="InterPro" id="IPR011990">
    <property type="entry name" value="TPR-like_helical_dom_sf"/>
</dbReference>
<dbReference type="InterPro" id="IPR011716">
    <property type="entry name" value="TPR-3"/>
</dbReference>